<dbReference type="Gene3D" id="1.10.30.10">
    <property type="entry name" value="High mobility group box domain"/>
    <property type="match status" value="1"/>
</dbReference>
<sequence length="234" mass="27230">MTTGKKSSRRNRSRINKPQGSGDMIVFAVREKKPLFPPISLPHPHSTKEHVINLVKKLISKPKVTKFPNSFIIYRNAYVKYLKDNGHSIPMIKLSQMLSNSWKMEPLHTKDIYTKISNEAEKLYDQIIKMDYSPQDQPSLDELHLSLTEEFDNWLAYLPSAQTPYWSSHPLHDYYSQVESTNVLPNQPIHSSYNTPISPIFFTDTDFVSNITLDSFYSMFYSNNEFLNCSWDIL</sequence>
<evidence type="ECO:0000256" key="1">
    <source>
        <dbReference type="SAM" id="MobiDB-lite"/>
    </source>
</evidence>
<dbReference type="Proteomes" id="UP000789342">
    <property type="component" value="Unassembled WGS sequence"/>
</dbReference>
<feature type="region of interest" description="Disordered" evidence="1">
    <location>
        <begin position="1"/>
        <end position="21"/>
    </location>
</feature>
<keyword evidence="3" id="KW-1185">Reference proteome</keyword>
<gene>
    <name evidence="2" type="ORF">AMORRO_LOCUS3520</name>
</gene>
<feature type="compositionally biased region" description="Basic residues" evidence="1">
    <location>
        <begin position="1"/>
        <end position="15"/>
    </location>
</feature>
<dbReference type="InterPro" id="IPR036910">
    <property type="entry name" value="HMG_box_dom_sf"/>
</dbReference>
<dbReference type="SUPFAM" id="SSF47095">
    <property type="entry name" value="HMG-box"/>
    <property type="match status" value="1"/>
</dbReference>
<evidence type="ECO:0000313" key="2">
    <source>
        <dbReference type="EMBL" id="CAG8506620.1"/>
    </source>
</evidence>
<organism evidence="2 3">
    <name type="scientific">Acaulospora morrowiae</name>
    <dbReference type="NCBI Taxonomy" id="94023"/>
    <lineage>
        <taxon>Eukaryota</taxon>
        <taxon>Fungi</taxon>
        <taxon>Fungi incertae sedis</taxon>
        <taxon>Mucoromycota</taxon>
        <taxon>Glomeromycotina</taxon>
        <taxon>Glomeromycetes</taxon>
        <taxon>Diversisporales</taxon>
        <taxon>Acaulosporaceae</taxon>
        <taxon>Acaulospora</taxon>
    </lineage>
</organism>
<proteinExistence type="predicted"/>
<protein>
    <submittedName>
        <fullName evidence="2">901_t:CDS:1</fullName>
    </submittedName>
</protein>
<dbReference type="AlphaFoldDB" id="A0A9N8ZTW2"/>
<dbReference type="OrthoDB" id="2325316at2759"/>
<comment type="caution">
    <text evidence="2">The sequence shown here is derived from an EMBL/GenBank/DDBJ whole genome shotgun (WGS) entry which is preliminary data.</text>
</comment>
<name>A0A9N8ZTW2_9GLOM</name>
<accession>A0A9N8ZTW2</accession>
<reference evidence="2" key="1">
    <citation type="submission" date="2021-06" db="EMBL/GenBank/DDBJ databases">
        <authorList>
            <person name="Kallberg Y."/>
            <person name="Tangrot J."/>
            <person name="Rosling A."/>
        </authorList>
    </citation>
    <scope>NUCLEOTIDE SEQUENCE</scope>
    <source>
        <strain evidence="2">CL551</strain>
    </source>
</reference>
<dbReference type="EMBL" id="CAJVPV010001730">
    <property type="protein sequence ID" value="CAG8506620.1"/>
    <property type="molecule type" value="Genomic_DNA"/>
</dbReference>
<evidence type="ECO:0000313" key="3">
    <source>
        <dbReference type="Proteomes" id="UP000789342"/>
    </source>
</evidence>